<dbReference type="EMBL" id="JAMKPW020000012">
    <property type="protein sequence ID" value="KAK8212885.1"/>
    <property type="molecule type" value="Genomic_DNA"/>
</dbReference>
<gene>
    <name evidence="1" type="primary">hrf1</name>
    <name evidence="1" type="ORF">M8818_003050</name>
</gene>
<evidence type="ECO:0000313" key="1">
    <source>
        <dbReference type="EMBL" id="KAK8212885.1"/>
    </source>
</evidence>
<name>A0ACC3SFS7_9PEZI</name>
<protein>
    <submittedName>
        <fullName evidence="1">Protein transport protein yif1</fullName>
    </submittedName>
</protein>
<organism evidence="1 2">
    <name type="scientific">Zalaria obscura</name>
    <dbReference type="NCBI Taxonomy" id="2024903"/>
    <lineage>
        <taxon>Eukaryota</taxon>
        <taxon>Fungi</taxon>
        <taxon>Dikarya</taxon>
        <taxon>Ascomycota</taxon>
        <taxon>Pezizomycotina</taxon>
        <taxon>Dothideomycetes</taxon>
        <taxon>Dothideomycetidae</taxon>
        <taxon>Dothideales</taxon>
        <taxon>Zalariaceae</taxon>
        <taxon>Zalaria</taxon>
    </lineage>
</organism>
<sequence>MQRPQYSNIPPAQSPPLHHPVPQHVSTVPQLRSPPPPAAQQQPQQAGYGYTPQQGQQAGMPGGGAGNGNYMHPAFGNFMNDSTAQMGFQVGKSAVMAGQEYMEQNFNRYVNVSALKHYFNVSNSYVASKVRIVLFPWRHRPWSRHQQSNGQDVFFLPPRDDINSPDMYIPVMAFVTYILLSTLLAGIHGAFRPELLGLTATNAFAVVIIELILLKLGTYLLNISNESQWLDLVAYSGYKFVGVILTVAVSGIFSGVKWISWLTFAYAYAANAFFLLRSLKYVLLPDNTAADPSRSSMQAVGRSQRNRRTQFLFLYSTSVTIGALPSMVDFLTLTGPDHMQPGAAWRASPTSRHPTRPIHLCRLNPSHLGTTLTTTPLHSHTRNPPYHPTQAHTATPPTTANKRTLPRQLRLRLRLRCCKPSPPRRTRSSHPSRLRSRPAESPSPFRPPTPTPTPPPTPLCRQATTAALPQSPPPPPHRAPLAATPAPPPAQPQTPPPSP</sequence>
<evidence type="ECO:0000313" key="2">
    <source>
        <dbReference type="Proteomes" id="UP001320706"/>
    </source>
</evidence>
<proteinExistence type="predicted"/>
<reference evidence="1" key="1">
    <citation type="submission" date="2024-02" db="EMBL/GenBank/DDBJ databases">
        <title>Metagenome Assembled Genome of Zalaria obscura JY119.</title>
        <authorList>
            <person name="Vighnesh L."/>
            <person name="Jagadeeshwari U."/>
            <person name="Venkata Ramana C."/>
            <person name="Sasikala C."/>
        </authorList>
    </citation>
    <scope>NUCLEOTIDE SEQUENCE</scope>
    <source>
        <strain evidence="1">JY119</strain>
    </source>
</reference>
<keyword evidence="2" id="KW-1185">Reference proteome</keyword>
<dbReference type="Proteomes" id="UP001320706">
    <property type="component" value="Unassembled WGS sequence"/>
</dbReference>
<comment type="caution">
    <text evidence="1">The sequence shown here is derived from an EMBL/GenBank/DDBJ whole genome shotgun (WGS) entry which is preliminary data.</text>
</comment>
<accession>A0ACC3SFS7</accession>